<reference evidence="1 2" key="1">
    <citation type="journal article" date="2015" name="Genome Biol. Evol.">
        <title>Characterization of Three Mycobacterium spp. with Potential Use in Bioremediation by Genome Sequencing and Comparative Genomics.</title>
        <authorList>
            <person name="Das S."/>
            <person name="Pettersson B.M."/>
            <person name="Behra P.R."/>
            <person name="Ramesh M."/>
            <person name="Dasgupta S."/>
            <person name="Bhattacharya A."/>
            <person name="Kirsebom L.A."/>
        </authorList>
    </citation>
    <scope>NUCLEOTIDE SEQUENCE [LARGE SCALE GENOMIC DNA]</scope>
    <source>
        <strain evidence="1 2">DSM 43826</strain>
    </source>
</reference>
<dbReference type="PATRIC" id="fig|37916.4.peg.1646"/>
<gene>
    <name evidence="1" type="ORF">MCHLDSM_01738</name>
</gene>
<organism evidence="1 2">
    <name type="scientific">Mycolicibacterium chlorophenolicum</name>
    <dbReference type="NCBI Taxonomy" id="37916"/>
    <lineage>
        <taxon>Bacteria</taxon>
        <taxon>Bacillati</taxon>
        <taxon>Actinomycetota</taxon>
        <taxon>Actinomycetes</taxon>
        <taxon>Mycobacteriales</taxon>
        <taxon>Mycobacteriaceae</taxon>
        <taxon>Mycolicibacterium</taxon>
    </lineage>
</organism>
<accession>A0A0J6WBA4</accession>
<dbReference type="EMBL" id="JYNL01000017">
    <property type="protein sequence ID" value="KMO79854.1"/>
    <property type="molecule type" value="Genomic_DNA"/>
</dbReference>
<sequence length="60" mass="5869">MAITGPAGGAIALEPSQFSERRCVAGPTDRSAAFLAGATILGALCLKRCACTSLAGALCG</sequence>
<comment type="caution">
    <text evidence="1">The sequence shown here is derived from an EMBL/GenBank/DDBJ whole genome shotgun (WGS) entry which is preliminary data.</text>
</comment>
<keyword evidence="2" id="KW-1185">Reference proteome</keyword>
<proteinExistence type="predicted"/>
<name>A0A0J6WBA4_9MYCO</name>
<dbReference type="RefSeq" id="WP_048469548.1">
    <property type="nucleotide sequence ID" value="NZ_JYNL01000017.1"/>
</dbReference>
<protein>
    <submittedName>
        <fullName evidence="1">Uncharacterized protein</fullName>
    </submittedName>
</protein>
<dbReference type="Proteomes" id="UP000036513">
    <property type="component" value="Unassembled WGS sequence"/>
</dbReference>
<evidence type="ECO:0000313" key="2">
    <source>
        <dbReference type="Proteomes" id="UP000036513"/>
    </source>
</evidence>
<evidence type="ECO:0000313" key="1">
    <source>
        <dbReference type="EMBL" id="KMO79854.1"/>
    </source>
</evidence>
<dbReference type="AlphaFoldDB" id="A0A0J6WBA4"/>